<reference evidence="1 2" key="1">
    <citation type="submission" date="2018-07" db="EMBL/GenBank/DDBJ databases">
        <title>Leeuwenhoekiella genomics.</title>
        <authorList>
            <person name="Tahon G."/>
            <person name="Willems A."/>
        </authorList>
    </citation>
    <scope>NUCLEOTIDE SEQUENCE [LARGE SCALE GENOMIC DNA]</scope>
    <source>
        <strain evidence="1 2">LMG 29608</strain>
    </source>
</reference>
<protein>
    <submittedName>
        <fullName evidence="1">Uncharacterized protein</fullName>
    </submittedName>
</protein>
<dbReference type="Proteomes" id="UP000289859">
    <property type="component" value="Unassembled WGS sequence"/>
</dbReference>
<evidence type="ECO:0000313" key="1">
    <source>
        <dbReference type="EMBL" id="RXG25619.1"/>
    </source>
</evidence>
<dbReference type="AlphaFoldDB" id="A0A4Q0PHA7"/>
<evidence type="ECO:0000313" key="2">
    <source>
        <dbReference type="Proteomes" id="UP000289859"/>
    </source>
</evidence>
<organism evidence="1 2">
    <name type="scientific">Leeuwenhoekiella polynyae</name>
    <dbReference type="NCBI Taxonomy" id="1550906"/>
    <lineage>
        <taxon>Bacteria</taxon>
        <taxon>Pseudomonadati</taxon>
        <taxon>Bacteroidota</taxon>
        <taxon>Flavobacteriia</taxon>
        <taxon>Flavobacteriales</taxon>
        <taxon>Flavobacteriaceae</taxon>
        <taxon>Leeuwenhoekiella</taxon>
    </lineage>
</organism>
<gene>
    <name evidence="1" type="ORF">DSM02_785</name>
</gene>
<name>A0A4Q0PHA7_9FLAO</name>
<comment type="caution">
    <text evidence="1">The sequence shown here is derived from an EMBL/GenBank/DDBJ whole genome shotgun (WGS) entry which is preliminary data.</text>
</comment>
<dbReference type="OrthoDB" id="7057360at2"/>
<sequence length="268" mass="31860">MHVIPEKRVSELEDVKQFALLEEFETADRYIKAGFSELQNNTFDTDLYRFPFELVAQGLERFMKAYLCIAHYHTYQKLPDPDYFQLLGQDLETLFEEILDTYYFSFDKKQYQLDIEFLKNSLELKGLIKILSSYGQLSRDENFKVVLGNTTTKLKPSELWFDYRNRFLKQHKNEQSEFRELSYEAHKKLTQHCIILIEKLCAALSRQFIFKRLGEKGLQLASTMVFEYGMLYPQDYGKKNYGCSPEEPLLKPQDKLPSKLMRFFKSNE</sequence>
<accession>A0A4Q0PHA7</accession>
<dbReference type="RefSeq" id="WP_128764431.1">
    <property type="nucleotide sequence ID" value="NZ_JBHUOO010000018.1"/>
</dbReference>
<dbReference type="EMBL" id="QOVK01000002">
    <property type="protein sequence ID" value="RXG25619.1"/>
    <property type="molecule type" value="Genomic_DNA"/>
</dbReference>
<proteinExistence type="predicted"/>
<keyword evidence="2" id="KW-1185">Reference proteome</keyword>